<proteinExistence type="predicted"/>
<protein>
    <submittedName>
        <fullName evidence="1">Uncharacterized protein</fullName>
    </submittedName>
</protein>
<sequence>MLVPTKEENSDRMTTFYIRAGERIYFNPPSVLVDVDETVTKHSVNPNSKPVQHSMSTGTVGFHLHNMDIYP</sequence>
<comment type="caution">
    <text evidence="1">The sequence shown here is derived from an EMBL/GenBank/DDBJ whole genome shotgun (WGS) entry which is preliminary data.</text>
</comment>
<reference evidence="1" key="1">
    <citation type="submission" date="2020-03" db="EMBL/GenBank/DDBJ databases">
        <title>A high-quality chromosome-level genome assembly of a woody plant with both climbing and erect habits, Rhamnella rubrinervis.</title>
        <authorList>
            <person name="Lu Z."/>
            <person name="Yang Y."/>
            <person name="Zhu X."/>
            <person name="Sun Y."/>
        </authorList>
    </citation>
    <scope>NUCLEOTIDE SEQUENCE</scope>
    <source>
        <strain evidence="1">BYM</strain>
        <tissue evidence="1">Leaf</tissue>
    </source>
</reference>
<dbReference type="Proteomes" id="UP000796880">
    <property type="component" value="Unassembled WGS sequence"/>
</dbReference>
<dbReference type="EMBL" id="VOIH02000005">
    <property type="protein sequence ID" value="KAF3446007.1"/>
    <property type="molecule type" value="Genomic_DNA"/>
</dbReference>
<dbReference type="AlphaFoldDB" id="A0A8K0H581"/>
<accession>A0A8K0H581</accession>
<organism evidence="1 2">
    <name type="scientific">Rhamnella rubrinervis</name>
    <dbReference type="NCBI Taxonomy" id="2594499"/>
    <lineage>
        <taxon>Eukaryota</taxon>
        <taxon>Viridiplantae</taxon>
        <taxon>Streptophyta</taxon>
        <taxon>Embryophyta</taxon>
        <taxon>Tracheophyta</taxon>
        <taxon>Spermatophyta</taxon>
        <taxon>Magnoliopsida</taxon>
        <taxon>eudicotyledons</taxon>
        <taxon>Gunneridae</taxon>
        <taxon>Pentapetalae</taxon>
        <taxon>rosids</taxon>
        <taxon>fabids</taxon>
        <taxon>Rosales</taxon>
        <taxon>Rhamnaceae</taxon>
        <taxon>rhamnoid group</taxon>
        <taxon>Rhamneae</taxon>
        <taxon>Rhamnella</taxon>
    </lineage>
</organism>
<evidence type="ECO:0000313" key="2">
    <source>
        <dbReference type="Proteomes" id="UP000796880"/>
    </source>
</evidence>
<evidence type="ECO:0000313" key="1">
    <source>
        <dbReference type="EMBL" id="KAF3446007.1"/>
    </source>
</evidence>
<keyword evidence="2" id="KW-1185">Reference proteome</keyword>
<gene>
    <name evidence="1" type="ORF">FNV43_RR11185</name>
</gene>
<name>A0A8K0H581_9ROSA</name>